<dbReference type="PANTHER" id="PTHR43707">
    <property type="entry name" value="HISTIDYL-TRNA SYNTHETASE"/>
    <property type="match status" value="1"/>
</dbReference>
<proteinExistence type="inferred from homology"/>
<evidence type="ECO:0000256" key="4">
    <source>
        <dbReference type="ARBA" id="ARBA00011496"/>
    </source>
</evidence>
<dbReference type="InterPro" id="IPR045864">
    <property type="entry name" value="aa-tRNA-synth_II/BPL/LPL"/>
</dbReference>
<dbReference type="UniPathway" id="UPA00031">
    <property type="reaction ID" value="UER00006"/>
</dbReference>
<evidence type="ECO:0000256" key="2">
    <source>
        <dbReference type="ARBA" id="ARBA00004667"/>
    </source>
</evidence>
<feature type="binding site" evidence="9">
    <location>
        <position position="113"/>
    </location>
    <ligand>
        <name>L-histidine</name>
        <dbReference type="ChEBI" id="CHEBI:57595"/>
    </ligand>
</feature>
<reference evidence="11 12" key="1">
    <citation type="journal article" date="2015" name="Genome Biol. Evol.">
        <title>Genome evolution in the primary endosymbiont of whiteflies sheds light on their divergence.</title>
        <authorList>
            <person name="Santos-Garcia D."/>
            <person name="Vargas-Chavez C."/>
            <person name="Moya A."/>
            <person name="Latorre A."/>
            <person name="Silva"/>
            <person name="F J."/>
        </authorList>
    </citation>
    <scope>NUCLEOTIDE SEQUENCE [LARGE SCALE GENOMIC DNA]</scope>
    <source>
        <strain evidence="12">AD-VLC</strain>
    </source>
</reference>
<name>A0A8D9JUE8_9GAMM</name>
<keyword evidence="8" id="KW-0028">Amino-acid biosynthesis</keyword>
<comment type="pathway">
    <text evidence="2 8">Amino-acid biosynthesis; L-histidine biosynthesis; L-histidine from 5-phospho-alpha-D-ribose 1-diphosphate: step 1/9.</text>
</comment>
<dbReference type="AlphaFoldDB" id="A0A8D9JUE8"/>
<feature type="binding site" evidence="9">
    <location>
        <position position="133"/>
    </location>
    <ligand>
        <name>L-histidine</name>
        <dbReference type="ChEBI" id="CHEBI:57595"/>
    </ligand>
</feature>
<evidence type="ECO:0000256" key="7">
    <source>
        <dbReference type="ARBA" id="ARBA00025246"/>
    </source>
</evidence>
<feature type="binding site" evidence="9">
    <location>
        <position position="129"/>
    </location>
    <ligand>
        <name>L-histidine</name>
        <dbReference type="ChEBI" id="CHEBI:57595"/>
    </ligand>
</feature>
<evidence type="ECO:0000256" key="1">
    <source>
        <dbReference type="ARBA" id="ARBA00004496"/>
    </source>
</evidence>
<evidence type="ECO:0000313" key="11">
    <source>
        <dbReference type="EMBL" id="CEI58751.1"/>
    </source>
</evidence>
<dbReference type="NCBIfam" id="NF008935">
    <property type="entry name" value="PRK12292.1-1"/>
    <property type="match status" value="1"/>
</dbReference>
<sequence>MKKIMKTFLLPDGINEILPNQAIKLEKTRRDLLDLYYKYGYNFVITTQIEYLETLLNNVGSDLELQTFKLIDTLSGKLIGLSADSTPQIARLDSRILKNQGPYRICYCTNVFRAFTVEEQNDLGRNPIQVGIELLGYIGIEADIEIINLTIKSLRLSGAKKINLSFGHLGIYRILIKKSKIEKEYLNILFESIENKSYTDVENIIKKINIDLNISKILKILPRLHGDFNMLKSAYKKISFLEDIKIALDQLIIIYKFIKKNYKNISIYFDLSDFKGYQYHNGIIFTVYVSGIVQSIAKGGRYDIGKNYGKKRPSTGCTMDLNLLTLLNEKKNNIEGIWAPDLDDLKLKQKIEELRFYGEKVIQELPNQIINLNENNCNRKLCLINKEWQVISL</sequence>
<dbReference type="GO" id="GO:0005737">
    <property type="term" value="C:cytoplasm"/>
    <property type="evidence" value="ECO:0007669"/>
    <property type="project" value="UniProtKB-SubCell"/>
</dbReference>
<dbReference type="HAMAP" id="MF_00125">
    <property type="entry name" value="HisZ"/>
    <property type="match status" value="1"/>
</dbReference>
<evidence type="ECO:0000256" key="6">
    <source>
        <dbReference type="ARBA" id="ARBA00022490"/>
    </source>
</evidence>
<evidence type="ECO:0000256" key="9">
    <source>
        <dbReference type="PIRSR" id="PIRSR001549-1"/>
    </source>
</evidence>
<evidence type="ECO:0000259" key="10">
    <source>
        <dbReference type="Pfam" id="PF13393"/>
    </source>
</evidence>
<dbReference type="InterPro" id="IPR004517">
    <property type="entry name" value="HisZ"/>
</dbReference>
<dbReference type="GO" id="GO:0000105">
    <property type="term" value="P:L-histidine biosynthetic process"/>
    <property type="evidence" value="ECO:0007669"/>
    <property type="project" value="UniProtKB-UniRule"/>
</dbReference>
<dbReference type="Gene3D" id="3.30.930.10">
    <property type="entry name" value="Bira Bifunctional Protein, Domain 2"/>
    <property type="match status" value="1"/>
</dbReference>
<feature type="domain" description="Class II Histidinyl-tRNA synthetase (HisRS)-like catalytic core" evidence="10">
    <location>
        <begin position="13"/>
        <end position="322"/>
    </location>
</feature>
<organism evidence="11 12">
    <name type="scientific">Candidatus Portiera aleyrodidarum</name>
    <name type="common">primary endosymbiont of Bemisia tabaci</name>
    <dbReference type="NCBI Taxonomy" id="91844"/>
    <lineage>
        <taxon>Bacteria</taxon>
        <taxon>Pseudomonadati</taxon>
        <taxon>Pseudomonadota</taxon>
        <taxon>Gammaproteobacteria</taxon>
        <taxon>Candidatus Johnevansiales</taxon>
        <taxon>Candidatus Johnevansiaceae</taxon>
        <taxon>Candidatus Portiera</taxon>
    </lineage>
</organism>
<keyword evidence="11" id="KW-0328">Glycosyltransferase</keyword>
<dbReference type="EMBL" id="LN649255">
    <property type="protein sequence ID" value="CEI58751.1"/>
    <property type="molecule type" value="Genomic_DNA"/>
</dbReference>
<comment type="function">
    <text evidence="7 8">Required for the first step of histidine biosynthesis. May allow the feedback regulation of ATP phosphoribosyltransferase activity by histidine.</text>
</comment>
<protein>
    <recommendedName>
        <fullName evidence="5 8">ATP phosphoribosyltransferase regulatory subunit</fullName>
    </recommendedName>
</protein>
<dbReference type="SUPFAM" id="SSF55681">
    <property type="entry name" value="Class II aaRS and biotin synthetases"/>
    <property type="match status" value="1"/>
</dbReference>
<dbReference type="Proteomes" id="UP000032800">
    <property type="component" value="Chromosome I"/>
</dbReference>
<dbReference type="KEGG" id="plc:PAD_188"/>
<comment type="subcellular location">
    <subcellularLocation>
        <location evidence="1 8">Cytoplasm</location>
    </subcellularLocation>
</comment>
<dbReference type="PANTHER" id="PTHR43707:SF1">
    <property type="entry name" value="HISTIDINE--TRNA LIGASE, MITOCHONDRIAL-RELATED"/>
    <property type="match status" value="1"/>
</dbReference>
<dbReference type="RefSeq" id="WP_258172081.1">
    <property type="nucleotide sequence ID" value="NZ_LN649255.1"/>
</dbReference>
<dbReference type="Pfam" id="PF13393">
    <property type="entry name" value="tRNA-synt_His"/>
    <property type="match status" value="1"/>
</dbReference>
<dbReference type="InterPro" id="IPR041715">
    <property type="entry name" value="HisRS-like_core"/>
</dbReference>
<evidence type="ECO:0000256" key="3">
    <source>
        <dbReference type="ARBA" id="ARBA00005539"/>
    </source>
</evidence>
<dbReference type="GO" id="GO:0004821">
    <property type="term" value="F:histidine-tRNA ligase activity"/>
    <property type="evidence" value="ECO:0007669"/>
    <property type="project" value="TreeGrafter"/>
</dbReference>
<dbReference type="NCBIfam" id="NF009086">
    <property type="entry name" value="PRK12421.1"/>
    <property type="match status" value="1"/>
</dbReference>
<dbReference type="PIRSF" id="PIRSF001549">
    <property type="entry name" value="His-tRNA_synth"/>
    <property type="match status" value="1"/>
</dbReference>
<accession>A0A8D9JUE8</accession>
<comment type="similarity">
    <text evidence="3 8">Belongs to the class-II aminoacyl-tRNA synthetase family. HisZ subfamily.</text>
</comment>
<keyword evidence="8" id="KW-0368">Histidine biosynthesis</keyword>
<dbReference type="GO" id="GO:0006427">
    <property type="term" value="P:histidyl-tRNA aminoacylation"/>
    <property type="evidence" value="ECO:0007669"/>
    <property type="project" value="TreeGrafter"/>
</dbReference>
<evidence type="ECO:0000256" key="5">
    <source>
        <dbReference type="ARBA" id="ARBA00020397"/>
    </source>
</evidence>
<keyword evidence="11" id="KW-0808">Transferase</keyword>
<keyword evidence="6 8" id="KW-0963">Cytoplasm</keyword>
<evidence type="ECO:0000313" key="12">
    <source>
        <dbReference type="Proteomes" id="UP000032800"/>
    </source>
</evidence>
<gene>
    <name evidence="8 11" type="primary">hisZ</name>
    <name evidence="11" type="ORF">PAD_188</name>
</gene>
<feature type="binding site" evidence="9">
    <location>
        <begin position="84"/>
        <end position="86"/>
    </location>
    <ligand>
        <name>L-histidine</name>
        <dbReference type="ChEBI" id="CHEBI:57595"/>
    </ligand>
</feature>
<dbReference type="GO" id="GO:0016757">
    <property type="term" value="F:glycosyltransferase activity"/>
    <property type="evidence" value="ECO:0007669"/>
    <property type="project" value="UniProtKB-KW"/>
</dbReference>
<dbReference type="InterPro" id="IPR004516">
    <property type="entry name" value="HisRS/HisZ"/>
</dbReference>
<comment type="miscellaneous">
    <text evidence="8">This function is generally fulfilled by the C-terminal part of HisG, which is missing in some bacteria such as this one.</text>
</comment>
<comment type="subunit">
    <text evidence="4 8">Heteromultimer composed of HisG and HisZ subunits.</text>
</comment>
<evidence type="ECO:0000256" key="8">
    <source>
        <dbReference type="HAMAP-Rule" id="MF_00125"/>
    </source>
</evidence>